<dbReference type="GO" id="GO:0050650">
    <property type="term" value="P:chondroitin sulfate proteoglycan biosynthetic process"/>
    <property type="evidence" value="ECO:0007669"/>
    <property type="project" value="InterPro"/>
</dbReference>
<dbReference type="InterPro" id="IPR007669">
    <property type="entry name" value="Chst-1-like"/>
</dbReference>
<dbReference type="WBParaSite" id="MBELARI_LOCUS20343">
    <property type="protein sequence ID" value="MBELARI_LOCUS20343"/>
    <property type="gene ID" value="MBELARI_LOCUS20343"/>
</dbReference>
<name>A0AAF3F1F4_9BILA</name>
<dbReference type="InterPro" id="IPR027417">
    <property type="entry name" value="P-loop_NTPase"/>
</dbReference>
<dbReference type="Gene3D" id="3.40.50.300">
    <property type="entry name" value="P-loop containing nucleotide triphosphate hydrolases"/>
    <property type="match status" value="1"/>
</dbReference>
<proteinExistence type="predicted"/>
<dbReference type="InterPro" id="IPR005331">
    <property type="entry name" value="Sulfotransferase"/>
</dbReference>
<organism evidence="2 3">
    <name type="scientific">Mesorhabditis belari</name>
    <dbReference type="NCBI Taxonomy" id="2138241"/>
    <lineage>
        <taxon>Eukaryota</taxon>
        <taxon>Metazoa</taxon>
        <taxon>Ecdysozoa</taxon>
        <taxon>Nematoda</taxon>
        <taxon>Chromadorea</taxon>
        <taxon>Rhabditida</taxon>
        <taxon>Rhabditina</taxon>
        <taxon>Rhabditomorpha</taxon>
        <taxon>Rhabditoidea</taxon>
        <taxon>Rhabditidae</taxon>
        <taxon>Mesorhabditinae</taxon>
        <taxon>Mesorhabditis</taxon>
    </lineage>
</organism>
<accession>A0AAF3F1F4</accession>
<dbReference type="GO" id="GO:0016020">
    <property type="term" value="C:membrane"/>
    <property type="evidence" value="ECO:0007669"/>
    <property type="project" value="InterPro"/>
</dbReference>
<evidence type="ECO:0000313" key="2">
    <source>
        <dbReference type="Proteomes" id="UP000887575"/>
    </source>
</evidence>
<dbReference type="PANTHER" id="PTHR22900">
    <property type="entry name" value="PROTEIN CBG14245-RELATED"/>
    <property type="match status" value="1"/>
</dbReference>
<sequence>MKFSYDFFFLINFVFTALAENSANSSVVKIAYRAAWEIPETNFSRLGLFYCRIPKNGSTLMKIVLCDLYRYFKRISFTPKFTRDEEISECQLQNWYEKVKLLKKPRWELRQKRELVKFSVIRHPIDRFVSLYGHFCEQLKYCGETNIEIFARDLYNLMSNGWKNSTANGKIFIHARQLIYYHAQPQFWFCNFPLEIENYHLVHHNFDGETMKSELQMVFDEAAVPRKYSNKVLQHVTNSTTGNAMRDGKRRNDHRKNVESNLETMRYLRAIYHSDFELFEYS</sequence>
<feature type="chain" id="PRO_5042174427" evidence="1">
    <location>
        <begin position="20"/>
        <end position="282"/>
    </location>
</feature>
<protein>
    <submittedName>
        <fullName evidence="3">Sulfotransferase family protein</fullName>
    </submittedName>
</protein>
<dbReference type="SUPFAM" id="SSF52540">
    <property type="entry name" value="P-loop containing nucleoside triphosphate hydrolases"/>
    <property type="match status" value="1"/>
</dbReference>
<keyword evidence="2" id="KW-1185">Reference proteome</keyword>
<evidence type="ECO:0000313" key="3">
    <source>
        <dbReference type="WBParaSite" id="MBELARI_LOCUS20343"/>
    </source>
</evidence>
<dbReference type="GO" id="GO:1902884">
    <property type="term" value="P:positive regulation of response to oxidative stress"/>
    <property type="evidence" value="ECO:0007669"/>
    <property type="project" value="InterPro"/>
</dbReference>
<keyword evidence="1" id="KW-0732">Signal</keyword>
<dbReference type="GO" id="GO:0047756">
    <property type="term" value="F:chondroitin 4-sulfotransferase activity"/>
    <property type="evidence" value="ECO:0007669"/>
    <property type="project" value="InterPro"/>
</dbReference>
<dbReference type="Proteomes" id="UP000887575">
    <property type="component" value="Unassembled WGS sequence"/>
</dbReference>
<feature type="signal peptide" evidence="1">
    <location>
        <begin position="1"/>
        <end position="19"/>
    </location>
</feature>
<dbReference type="PANTHER" id="PTHR22900:SF5">
    <property type="entry name" value="PROTEIN CBG14245"/>
    <property type="match status" value="1"/>
</dbReference>
<evidence type="ECO:0000256" key="1">
    <source>
        <dbReference type="SAM" id="SignalP"/>
    </source>
</evidence>
<dbReference type="AlphaFoldDB" id="A0AAF3F1F4"/>
<dbReference type="Pfam" id="PF03567">
    <property type="entry name" value="Sulfotransfer_2"/>
    <property type="match status" value="1"/>
</dbReference>
<reference evidence="3" key="1">
    <citation type="submission" date="2024-02" db="UniProtKB">
        <authorList>
            <consortium name="WormBaseParasite"/>
        </authorList>
    </citation>
    <scope>IDENTIFICATION</scope>
</reference>